<name>A0ABU0J2A3_9HYPH</name>
<feature type="signal peptide" evidence="1">
    <location>
        <begin position="1"/>
        <end position="38"/>
    </location>
</feature>
<organism evidence="2 3">
    <name type="scientific">Labrys wisconsinensis</name>
    <dbReference type="NCBI Taxonomy" id="425677"/>
    <lineage>
        <taxon>Bacteria</taxon>
        <taxon>Pseudomonadati</taxon>
        <taxon>Pseudomonadota</taxon>
        <taxon>Alphaproteobacteria</taxon>
        <taxon>Hyphomicrobiales</taxon>
        <taxon>Xanthobacteraceae</taxon>
        <taxon>Labrys</taxon>
    </lineage>
</organism>
<evidence type="ECO:0000313" key="2">
    <source>
        <dbReference type="EMBL" id="MDQ0468387.1"/>
    </source>
</evidence>
<proteinExistence type="predicted"/>
<comment type="caution">
    <text evidence="2">The sequence shown here is derived from an EMBL/GenBank/DDBJ whole genome shotgun (WGS) entry which is preliminary data.</text>
</comment>
<reference evidence="2 3" key="1">
    <citation type="submission" date="2023-07" db="EMBL/GenBank/DDBJ databases">
        <title>Genomic Encyclopedia of Type Strains, Phase IV (KMG-IV): sequencing the most valuable type-strain genomes for metagenomic binning, comparative biology and taxonomic classification.</title>
        <authorList>
            <person name="Goeker M."/>
        </authorList>
    </citation>
    <scope>NUCLEOTIDE SEQUENCE [LARGE SCALE GENOMIC DNA]</scope>
    <source>
        <strain evidence="2 3">DSM 19619</strain>
    </source>
</reference>
<dbReference type="Proteomes" id="UP001242480">
    <property type="component" value="Unassembled WGS sequence"/>
</dbReference>
<dbReference type="EMBL" id="JAUSVX010000002">
    <property type="protein sequence ID" value="MDQ0468387.1"/>
    <property type="molecule type" value="Genomic_DNA"/>
</dbReference>
<keyword evidence="1" id="KW-0732">Signal</keyword>
<evidence type="ECO:0000313" key="3">
    <source>
        <dbReference type="Proteomes" id="UP001242480"/>
    </source>
</evidence>
<gene>
    <name evidence="2" type="ORF">QO011_001387</name>
</gene>
<feature type="chain" id="PRO_5047021593" description="AsmA-like C-terminal domain-containing protein" evidence="1">
    <location>
        <begin position="39"/>
        <end position="659"/>
    </location>
</feature>
<evidence type="ECO:0000256" key="1">
    <source>
        <dbReference type="SAM" id="SignalP"/>
    </source>
</evidence>
<dbReference type="RefSeq" id="WP_307269546.1">
    <property type="nucleotide sequence ID" value="NZ_JAUSVX010000002.1"/>
</dbReference>
<accession>A0ABU0J2A3</accession>
<evidence type="ECO:0008006" key="4">
    <source>
        <dbReference type="Google" id="ProtNLM"/>
    </source>
</evidence>
<keyword evidence="3" id="KW-1185">Reference proteome</keyword>
<sequence>MTPFSARAGRLGARIRRGVAASLVAGGLLAAASLPAGAEDAGVQNAGPAVTIGATETGQGGVTLSDVRIAYPGASGTTIAVRRIVVQGMEAAGQTLKATSIGIEGLTTTARGGPDMVVTVDKATLAAVAAPLPSSGTLSAAGKPGGLPPLAAWLLAAKAKSITIPSLSMKTSVNGITSEVIYRDTVLTGVDAGRIDAVTVAGLDQGTTASGAAGTRMSVGRMAIDALDFNAYAAWLDDSLAAAAPVGKQPVYKSFSLEKLSLGSDTMAMTIEGISGSDVKIGPPPMKPSQLAALLARMAADPQFGDKNPAEAVAFFRGLLKSFEIGSLEMRGLDVSEKGKPPVEIGLFRLENFAGTSIGEIRLGEFAVTDDPQGGDLQLGSFAIRGFSIEGLDPMLDRIARGESPETLPLEQYPKPRLAGIAMADLDVTVPGKGAFSIGGFTVDAPQWVGFAPSEIKGRIAGFSMPVDAIDDAEARDGFKSLGLGTLTINSVLDAAWTESDQTLRLGPVSLDIDGIGKIEVGGSFGGVPRSVFEDPQTAEAALATLDFRGLTLALTDGGAFGKLVDRTATEQKLTRAALADQAARQIEGGIIAGLGMADAGHKLGAAVKAFITDPKSFNLVIGTLEPIPALALSQLGNGDQASLELVKKAVQVEATANK</sequence>
<protein>
    <recommendedName>
        <fullName evidence="4">AsmA-like C-terminal domain-containing protein</fullName>
    </recommendedName>
</protein>